<organism evidence="1 2">
    <name type="scientific">Ameiurus melas</name>
    <name type="common">Black bullhead</name>
    <name type="synonym">Silurus melas</name>
    <dbReference type="NCBI Taxonomy" id="219545"/>
    <lineage>
        <taxon>Eukaryota</taxon>
        <taxon>Metazoa</taxon>
        <taxon>Chordata</taxon>
        <taxon>Craniata</taxon>
        <taxon>Vertebrata</taxon>
        <taxon>Euteleostomi</taxon>
        <taxon>Actinopterygii</taxon>
        <taxon>Neopterygii</taxon>
        <taxon>Teleostei</taxon>
        <taxon>Ostariophysi</taxon>
        <taxon>Siluriformes</taxon>
        <taxon>Ictaluridae</taxon>
        <taxon>Ameiurus</taxon>
    </lineage>
</organism>
<evidence type="ECO:0000313" key="2">
    <source>
        <dbReference type="Proteomes" id="UP000593565"/>
    </source>
</evidence>
<keyword evidence="2" id="KW-1185">Reference proteome</keyword>
<comment type="caution">
    <text evidence="1">The sequence shown here is derived from an EMBL/GenBank/DDBJ whole genome shotgun (WGS) entry which is preliminary data.</text>
</comment>
<gene>
    <name evidence="1" type="ORF">AMELA_G00202390</name>
</gene>
<dbReference type="Proteomes" id="UP000593565">
    <property type="component" value="Unassembled WGS sequence"/>
</dbReference>
<protein>
    <submittedName>
        <fullName evidence="1">Uncharacterized protein</fullName>
    </submittedName>
</protein>
<evidence type="ECO:0000313" key="1">
    <source>
        <dbReference type="EMBL" id="KAF4076951.1"/>
    </source>
</evidence>
<reference evidence="1 2" key="1">
    <citation type="submission" date="2020-02" db="EMBL/GenBank/DDBJ databases">
        <title>A chromosome-scale genome assembly of the black bullhead catfish (Ameiurus melas).</title>
        <authorList>
            <person name="Wen M."/>
            <person name="Zham M."/>
            <person name="Cabau C."/>
            <person name="Klopp C."/>
            <person name="Donnadieu C."/>
            <person name="Roques C."/>
            <person name="Bouchez O."/>
            <person name="Lampietro C."/>
            <person name="Jouanno E."/>
            <person name="Herpin A."/>
            <person name="Louis A."/>
            <person name="Berthelot C."/>
            <person name="Parey E."/>
            <person name="Roest-Crollius H."/>
            <person name="Braasch I."/>
            <person name="Postlethwait J."/>
            <person name="Robinson-Rechavi M."/>
            <person name="Echchiki A."/>
            <person name="Begum T."/>
            <person name="Montfort J."/>
            <person name="Schartl M."/>
            <person name="Bobe J."/>
            <person name="Guiguen Y."/>
        </authorList>
    </citation>
    <scope>NUCLEOTIDE SEQUENCE [LARGE SCALE GENOMIC DNA]</scope>
    <source>
        <strain evidence="1">M_S1</strain>
        <tissue evidence="1">Blood</tissue>
    </source>
</reference>
<accession>A0A7J6A467</accession>
<proteinExistence type="predicted"/>
<dbReference type="EMBL" id="JAAGNN010000018">
    <property type="protein sequence ID" value="KAF4076951.1"/>
    <property type="molecule type" value="Genomic_DNA"/>
</dbReference>
<name>A0A7J6A467_AMEME</name>
<sequence>MEAWRGTAVLLQKWKHSIVWDVFEYCSTTILESMKTWFGKVAVTDSSGLHRAPTSTPLITFRMNRNASKRRSLHFR</sequence>
<dbReference type="AlphaFoldDB" id="A0A7J6A467"/>